<proteinExistence type="predicted"/>
<gene>
    <name evidence="1" type="ORF">BMW22_34670</name>
</gene>
<dbReference type="Proteomes" id="UP000183050">
    <property type="component" value="Plasmid unnamed3"/>
</dbReference>
<geneLocation type="plasmid" evidence="2">
    <name>unnamed3 sequence</name>
</geneLocation>
<sequence>MATIGDLERNAGIGSSNAERTAFWLRFHHLEGKACLDAGVAELKRMIAERNGTELRAAKHRRQQWPAPSDDQEAALQAYAARHGRRWKSILSDVWMGGGPPYDDGGILRGLRNTHGPTWLQSYRLPKAVLRSQSDGNAAVSHVGIGKSEE</sequence>
<keyword evidence="1" id="KW-0614">Plasmid</keyword>
<accession>A0A1L3ZLW8</accession>
<organism evidence="1 2">
    <name type="scientific">Rhizobium leguminosarum</name>
    <dbReference type="NCBI Taxonomy" id="384"/>
    <lineage>
        <taxon>Bacteria</taxon>
        <taxon>Pseudomonadati</taxon>
        <taxon>Pseudomonadota</taxon>
        <taxon>Alphaproteobacteria</taxon>
        <taxon>Hyphomicrobiales</taxon>
        <taxon>Rhizobiaceae</taxon>
        <taxon>Rhizobium/Agrobacterium group</taxon>
        <taxon>Rhizobium</taxon>
    </lineage>
</organism>
<dbReference type="EMBL" id="CP018231">
    <property type="protein sequence ID" value="API56644.1"/>
    <property type="molecule type" value="Genomic_DNA"/>
</dbReference>
<reference evidence="1 2" key="1">
    <citation type="submission" date="2016-11" db="EMBL/GenBank/DDBJ databases">
        <title>Rhizobium leguminosarum bv. viciae strain Vaf12 isolated from Vavilovia formosa root nodules from Russia, Dagestan.</title>
        <authorList>
            <person name="Kimeklis A."/>
        </authorList>
    </citation>
    <scope>NUCLEOTIDE SEQUENCE [LARGE SCALE GENOMIC DNA]</scope>
    <source>
        <strain evidence="1 2">Vaf-108</strain>
        <plasmid evidence="2">Plasmid unnamed3 sequence</plasmid>
    </source>
</reference>
<dbReference type="AlphaFoldDB" id="A0A1L3ZLW8"/>
<name>A0A1L3ZLW8_RHILE</name>
<evidence type="ECO:0000313" key="2">
    <source>
        <dbReference type="Proteomes" id="UP000183050"/>
    </source>
</evidence>
<protein>
    <submittedName>
        <fullName evidence="1">Uncharacterized protein</fullName>
    </submittedName>
</protein>
<dbReference type="RefSeq" id="WP_072642068.1">
    <property type="nucleotide sequence ID" value="NZ_CP018231.1"/>
</dbReference>
<evidence type="ECO:0000313" key="1">
    <source>
        <dbReference type="EMBL" id="API56644.1"/>
    </source>
</evidence>